<comment type="caution">
    <text evidence="3">The sequence shown here is derived from an EMBL/GenBank/DDBJ whole genome shotgun (WGS) entry which is preliminary data.</text>
</comment>
<evidence type="ECO:0000256" key="1">
    <source>
        <dbReference type="SAM" id="MobiDB-lite"/>
    </source>
</evidence>
<accession>A0ABS5RGN3</accession>
<evidence type="ECO:0000259" key="2">
    <source>
        <dbReference type="Pfam" id="PF01656"/>
    </source>
</evidence>
<feature type="compositionally biased region" description="Polar residues" evidence="1">
    <location>
        <begin position="123"/>
        <end position="146"/>
    </location>
</feature>
<proteinExistence type="predicted"/>
<sequence>MSADYDRLFHAPDADPAEVTSQVNLEDIMRMTQSPAAGGPPMPLDGPSAAPAQPAPTQAAPAQPAPTMPGAANSQRVPWPPTMPQQAAPAPAKHGAPGARHGQPQQLPPPPPQAQPAPAPSHFTGNETGGWQTFQQPQHAQTSATSIGNHRAIDAMSHVGVKTAVKAPSQRGWRHWLWLMTRLNLGLSPDERYEMDLQAQVRRNVRDSYQIAVLGLKGGVGKTSVTVSLGSALAKVRGDRILAIDADPGAGNLAERGGRQSAGTIADLLADREVARYNDIRAHTSMNAANLEILPSDEYSMSARAFNDEDWRRAIEVVSQYYNLVLADCGAGLFDPATQGVLSSASGLVIVASTSIDGARQAAVAMDWLRQNGYQDLLSRACVVINQVVPGKANVDVADLVQQFERHLQPGRVVALPWEKHIATGTQIEFDLLSNTYRRRVLELAAALSEDFERSERRR</sequence>
<evidence type="ECO:0000313" key="3">
    <source>
        <dbReference type="EMBL" id="MBS9532794.1"/>
    </source>
</evidence>
<dbReference type="Proteomes" id="UP001519535">
    <property type="component" value="Unassembled WGS sequence"/>
</dbReference>
<gene>
    <name evidence="3" type="ORF">KIH27_04230</name>
</gene>
<feature type="compositionally biased region" description="Low complexity" evidence="1">
    <location>
        <begin position="47"/>
        <end position="62"/>
    </location>
</feature>
<name>A0ABS5RGN3_9MYCO</name>
<dbReference type="EMBL" id="JAHCLR010000005">
    <property type="protein sequence ID" value="MBS9532794.1"/>
    <property type="molecule type" value="Genomic_DNA"/>
</dbReference>
<dbReference type="Pfam" id="PF01656">
    <property type="entry name" value="CbiA"/>
    <property type="match status" value="1"/>
</dbReference>
<dbReference type="Gene3D" id="3.40.50.300">
    <property type="entry name" value="P-loop containing nucleotide triphosphate hydrolases"/>
    <property type="match status" value="1"/>
</dbReference>
<dbReference type="InterPro" id="IPR002586">
    <property type="entry name" value="CobQ/CobB/MinD/ParA_Nub-bd_dom"/>
</dbReference>
<reference evidence="3 4" key="1">
    <citation type="submission" date="2021-05" db="EMBL/GenBank/DDBJ databases">
        <title>Mycobacterium acidophilum sp. nov., an extremely acid-tolerant member of the genus Mycobacterium.</title>
        <authorList>
            <person name="Xia J."/>
        </authorList>
    </citation>
    <scope>NUCLEOTIDE SEQUENCE [LARGE SCALE GENOMIC DNA]</scope>
    <source>
        <strain evidence="3 4">M1</strain>
    </source>
</reference>
<dbReference type="InterPro" id="IPR027417">
    <property type="entry name" value="P-loop_NTPase"/>
</dbReference>
<organism evidence="3 4">
    <name type="scientific">Mycolicibacter acidiphilus</name>
    <dbReference type="NCBI Taxonomy" id="2835306"/>
    <lineage>
        <taxon>Bacteria</taxon>
        <taxon>Bacillati</taxon>
        <taxon>Actinomycetota</taxon>
        <taxon>Actinomycetes</taxon>
        <taxon>Mycobacteriales</taxon>
        <taxon>Mycobacteriaceae</taxon>
        <taxon>Mycolicibacter</taxon>
    </lineage>
</organism>
<feature type="compositionally biased region" description="Low complexity" evidence="1">
    <location>
        <begin position="84"/>
        <end position="105"/>
    </location>
</feature>
<dbReference type="InterPro" id="IPR050625">
    <property type="entry name" value="ParA/MinD_ATPase"/>
</dbReference>
<feature type="compositionally biased region" description="Pro residues" evidence="1">
    <location>
        <begin position="106"/>
        <end position="119"/>
    </location>
</feature>
<protein>
    <submittedName>
        <fullName evidence="3">MinD/ParA family protein</fullName>
    </submittedName>
</protein>
<keyword evidence="4" id="KW-1185">Reference proteome</keyword>
<dbReference type="PANTHER" id="PTHR43384">
    <property type="entry name" value="SEPTUM SITE-DETERMINING PROTEIN MIND HOMOLOG, CHLOROPLASTIC-RELATED"/>
    <property type="match status" value="1"/>
</dbReference>
<evidence type="ECO:0000313" key="4">
    <source>
        <dbReference type="Proteomes" id="UP001519535"/>
    </source>
</evidence>
<dbReference type="RefSeq" id="WP_214091685.1">
    <property type="nucleotide sequence ID" value="NZ_JAHCLR010000005.1"/>
</dbReference>
<dbReference type="SUPFAM" id="SSF52540">
    <property type="entry name" value="P-loop containing nucleoside triphosphate hydrolases"/>
    <property type="match status" value="1"/>
</dbReference>
<feature type="domain" description="CobQ/CobB/MinD/ParA nucleotide binding" evidence="2">
    <location>
        <begin position="211"/>
        <end position="404"/>
    </location>
</feature>
<feature type="compositionally biased region" description="Basic and acidic residues" evidence="1">
    <location>
        <begin position="1"/>
        <end position="13"/>
    </location>
</feature>
<dbReference type="PANTHER" id="PTHR43384:SF14">
    <property type="entry name" value="ESX-1 SECRETION-ASSOCIATED PROTEIN ESPI"/>
    <property type="match status" value="1"/>
</dbReference>
<feature type="region of interest" description="Disordered" evidence="1">
    <location>
        <begin position="1"/>
        <end position="146"/>
    </location>
</feature>